<evidence type="ECO:0000256" key="6">
    <source>
        <dbReference type="ARBA" id="ARBA00022967"/>
    </source>
</evidence>
<feature type="transmembrane region" description="Helical" evidence="10">
    <location>
        <begin position="136"/>
        <end position="160"/>
    </location>
</feature>
<proteinExistence type="predicted"/>
<evidence type="ECO:0000256" key="5">
    <source>
        <dbReference type="ARBA" id="ARBA00022842"/>
    </source>
</evidence>
<evidence type="ECO:0000313" key="12">
    <source>
        <dbReference type="Proteomes" id="UP000275267"/>
    </source>
</evidence>
<dbReference type="EC" id="7.1.3.1" evidence="2"/>
<reference evidence="12" key="1">
    <citation type="journal article" date="2019" name="Nat. Commun.">
        <title>The genome of broomcorn millet.</title>
        <authorList>
            <person name="Zou C."/>
            <person name="Miki D."/>
            <person name="Li D."/>
            <person name="Tang Q."/>
            <person name="Xiao L."/>
            <person name="Rajput S."/>
            <person name="Deng P."/>
            <person name="Jia W."/>
            <person name="Huang R."/>
            <person name="Zhang M."/>
            <person name="Sun Y."/>
            <person name="Hu J."/>
            <person name="Fu X."/>
            <person name="Schnable P.S."/>
            <person name="Li F."/>
            <person name="Zhang H."/>
            <person name="Feng B."/>
            <person name="Zhu X."/>
            <person name="Liu R."/>
            <person name="Schnable J.C."/>
            <person name="Zhu J.-K."/>
            <person name="Zhang H."/>
        </authorList>
    </citation>
    <scope>NUCLEOTIDE SEQUENCE [LARGE SCALE GENOMIC DNA]</scope>
</reference>
<evidence type="ECO:0000256" key="3">
    <source>
        <dbReference type="ARBA" id="ARBA00022448"/>
    </source>
</evidence>
<organism evidence="11 12">
    <name type="scientific">Panicum miliaceum</name>
    <name type="common">Proso millet</name>
    <name type="synonym">Broomcorn millet</name>
    <dbReference type="NCBI Taxonomy" id="4540"/>
    <lineage>
        <taxon>Eukaryota</taxon>
        <taxon>Viridiplantae</taxon>
        <taxon>Streptophyta</taxon>
        <taxon>Embryophyta</taxon>
        <taxon>Tracheophyta</taxon>
        <taxon>Spermatophyta</taxon>
        <taxon>Magnoliopsida</taxon>
        <taxon>Liliopsida</taxon>
        <taxon>Poales</taxon>
        <taxon>Poaceae</taxon>
        <taxon>PACMAD clade</taxon>
        <taxon>Panicoideae</taxon>
        <taxon>Panicodae</taxon>
        <taxon>Paniceae</taxon>
        <taxon>Panicinae</taxon>
        <taxon>Panicum</taxon>
        <taxon>Panicum sect. Panicum</taxon>
    </lineage>
</organism>
<feature type="transmembrane region" description="Helical" evidence="10">
    <location>
        <begin position="196"/>
        <end position="217"/>
    </location>
</feature>
<keyword evidence="8" id="KW-0406">Ion transport</keyword>
<dbReference type="InterPro" id="IPR004131">
    <property type="entry name" value="PPase-energised_H-pump"/>
</dbReference>
<dbReference type="PANTHER" id="PTHR31998">
    <property type="entry name" value="K(+)-INSENSITIVE PYROPHOSPHATE-ENERGIZED PROTON PUMP"/>
    <property type="match status" value="1"/>
</dbReference>
<keyword evidence="3" id="KW-0813">Transport</keyword>
<feature type="transmembrane region" description="Helical" evidence="10">
    <location>
        <begin position="7"/>
        <end position="30"/>
    </location>
</feature>
<keyword evidence="12" id="KW-1185">Reference proteome</keyword>
<evidence type="ECO:0000256" key="9">
    <source>
        <dbReference type="ARBA" id="ARBA00023136"/>
    </source>
</evidence>
<comment type="caution">
    <text evidence="11">The sequence shown here is derived from an EMBL/GenBank/DDBJ whole genome shotgun (WGS) entry which is preliminary data.</text>
</comment>
<dbReference type="AlphaFoldDB" id="A0A3L6RE50"/>
<keyword evidence="6" id="KW-1278">Translocase</keyword>
<dbReference type="Pfam" id="PF03030">
    <property type="entry name" value="H_PPase"/>
    <property type="match status" value="1"/>
</dbReference>
<sequence length="339" mass="35960">MAVLGTVAVEVFIPVAALIGVAFAVLQWYVVARVAVNSDAGGGAGGKGRGGGSDVLEEDEEEEYGVDRLAVEARCAEIQQAISIGATSFLLTEYKYLAVFMAAFAAVIFLFLGSARRFSARPEPCAYDPARECRPALANAAFSAVAFLLGALTSVLSGYLGMRVATFANARTALEARRGVDCAFAVAFRSGAAMGFLLASSALLVLYVAVNLFGLYYGDDWGGLYESITGYGLGGSSVALFGRVGGGIYTKAADVGADLVGKVERNIPEDDPRNPAVRTSLSRSPHARSKLMSYTYLKALPSPLSLVFPLVEIRRKIQCIHTIPHILRCTLLNSYLKSK</sequence>
<feature type="transmembrane region" description="Helical" evidence="10">
    <location>
        <begin position="96"/>
        <end position="115"/>
    </location>
</feature>
<keyword evidence="4 10" id="KW-0812">Transmembrane</keyword>
<evidence type="ECO:0000256" key="4">
    <source>
        <dbReference type="ARBA" id="ARBA00022692"/>
    </source>
</evidence>
<dbReference type="EMBL" id="PQIB02000009">
    <property type="protein sequence ID" value="RLN00195.1"/>
    <property type="molecule type" value="Genomic_DNA"/>
</dbReference>
<evidence type="ECO:0000313" key="11">
    <source>
        <dbReference type="EMBL" id="RLN00195.1"/>
    </source>
</evidence>
<evidence type="ECO:0000256" key="7">
    <source>
        <dbReference type="ARBA" id="ARBA00022989"/>
    </source>
</evidence>
<keyword evidence="5" id="KW-0460">Magnesium</keyword>
<keyword evidence="9 10" id="KW-0472">Membrane</keyword>
<dbReference type="Proteomes" id="UP000275267">
    <property type="component" value="Unassembled WGS sequence"/>
</dbReference>
<comment type="subcellular location">
    <subcellularLocation>
        <location evidence="1">Endomembrane system</location>
        <topology evidence="1">Multi-pass membrane protein</topology>
    </subcellularLocation>
</comment>
<evidence type="ECO:0000256" key="1">
    <source>
        <dbReference type="ARBA" id="ARBA00004127"/>
    </source>
</evidence>
<dbReference type="STRING" id="4540.A0A3L6RE50"/>
<evidence type="ECO:0000256" key="2">
    <source>
        <dbReference type="ARBA" id="ARBA00013242"/>
    </source>
</evidence>
<dbReference type="GO" id="GO:0004427">
    <property type="term" value="F:inorganic diphosphate phosphatase activity"/>
    <property type="evidence" value="ECO:0007669"/>
    <property type="project" value="InterPro"/>
</dbReference>
<dbReference type="GO" id="GO:0009678">
    <property type="term" value="F:diphosphate hydrolysis-driven proton transmembrane transporter activity"/>
    <property type="evidence" value="ECO:0007669"/>
    <property type="project" value="UniProtKB-EC"/>
</dbReference>
<dbReference type="GO" id="GO:0016020">
    <property type="term" value="C:membrane"/>
    <property type="evidence" value="ECO:0007669"/>
    <property type="project" value="InterPro"/>
</dbReference>
<dbReference type="GO" id="GO:0012505">
    <property type="term" value="C:endomembrane system"/>
    <property type="evidence" value="ECO:0007669"/>
    <property type="project" value="UniProtKB-SubCell"/>
</dbReference>
<keyword evidence="7 10" id="KW-1133">Transmembrane helix</keyword>
<dbReference type="OrthoDB" id="5210at2759"/>
<protein>
    <recommendedName>
        <fullName evidence="2">H(+)-exporting diphosphatase</fullName>
        <ecNumber evidence="2">7.1.3.1</ecNumber>
    </recommendedName>
</protein>
<accession>A0A3L6RE50</accession>
<evidence type="ECO:0000256" key="10">
    <source>
        <dbReference type="SAM" id="Phobius"/>
    </source>
</evidence>
<name>A0A3L6RE50_PANMI</name>
<evidence type="ECO:0000256" key="8">
    <source>
        <dbReference type="ARBA" id="ARBA00023065"/>
    </source>
</evidence>
<gene>
    <name evidence="11" type="ORF">C2845_PM06G06450</name>
</gene>